<comment type="function">
    <text evidence="2">Hydrolyzes RNA 2',3'-cyclic phosphodiester to an RNA 2'-phosphomonoester.</text>
</comment>
<comment type="catalytic activity">
    <reaction evidence="2">
        <text>a 3'-end 2',3'-cyclophospho-ribonucleotide-RNA + H2O = a 3'-end 2'-phospho-ribonucleotide-RNA + H(+)</text>
        <dbReference type="Rhea" id="RHEA:11828"/>
        <dbReference type="Rhea" id="RHEA-COMP:10464"/>
        <dbReference type="Rhea" id="RHEA-COMP:17353"/>
        <dbReference type="ChEBI" id="CHEBI:15377"/>
        <dbReference type="ChEBI" id="CHEBI:15378"/>
        <dbReference type="ChEBI" id="CHEBI:83064"/>
        <dbReference type="ChEBI" id="CHEBI:173113"/>
        <dbReference type="EC" id="3.1.4.58"/>
    </reaction>
</comment>
<keyword evidence="3" id="KW-0436">Ligase</keyword>
<dbReference type="AlphaFoldDB" id="A0A1D8IQQ2"/>
<dbReference type="GO" id="GO:0008664">
    <property type="term" value="F:RNA 2',3'-cyclic 3'-phosphodiesterase activity"/>
    <property type="evidence" value="ECO:0007669"/>
    <property type="project" value="UniProtKB-EC"/>
</dbReference>
<dbReference type="InterPro" id="IPR004175">
    <property type="entry name" value="RNA_CPDase"/>
</dbReference>
<dbReference type="EC" id="3.1.4.58" evidence="2"/>
<dbReference type="Pfam" id="PF13563">
    <property type="entry name" value="2_5_RNA_ligase2"/>
    <property type="match status" value="1"/>
</dbReference>
<dbReference type="Proteomes" id="UP000095401">
    <property type="component" value="Chromosome"/>
</dbReference>
<evidence type="ECO:0000313" key="3">
    <source>
        <dbReference type="EMBL" id="AOU98822.1"/>
    </source>
</evidence>
<feature type="short sequence motif" description="HXTX 2" evidence="2">
    <location>
        <begin position="126"/>
        <end position="129"/>
    </location>
</feature>
<protein>
    <recommendedName>
        <fullName evidence="2">RNA 2',3'-cyclic phosphodiesterase</fullName>
        <shortName evidence="2">RNA 2',3'-CPDase</shortName>
        <ecNumber evidence="2">3.1.4.58</ecNumber>
    </recommendedName>
</protein>
<dbReference type="Gene3D" id="3.90.1140.10">
    <property type="entry name" value="Cyclic phosphodiesterase"/>
    <property type="match status" value="1"/>
</dbReference>
<dbReference type="KEGG" id="aprs:BI364_13385"/>
<dbReference type="SUPFAM" id="SSF55144">
    <property type="entry name" value="LigT-like"/>
    <property type="match status" value="1"/>
</dbReference>
<dbReference type="PANTHER" id="PTHR35561">
    <property type="entry name" value="RNA 2',3'-CYCLIC PHOSPHODIESTERASE"/>
    <property type="match status" value="1"/>
</dbReference>
<reference evidence="4" key="1">
    <citation type="submission" date="2016-09" db="EMBL/GenBank/DDBJ databases">
        <title>Acidihalobacter prosperus F5.</title>
        <authorList>
            <person name="Khaleque H.N."/>
            <person name="Ramsay J.P."/>
            <person name="Kaksonen A.H."/>
            <person name="Boxall N.J."/>
            <person name="Watkin E.L.J."/>
        </authorList>
    </citation>
    <scope>NUCLEOTIDE SEQUENCE [LARGE SCALE GENOMIC DNA]</scope>
    <source>
        <strain evidence="4">F5</strain>
    </source>
</reference>
<comment type="similarity">
    <text evidence="2">Belongs to the 2H phosphoesterase superfamily. ThpR family.</text>
</comment>
<evidence type="ECO:0000256" key="1">
    <source>
        <dbReference type="ARBA" id="ARBA00022801"/>
    </source>
</evidence>
<keyword evidence="4" id="KW-1185">Reference proteome</keyword>
<accession>A0A1D8IQQ2</accession>
<feature type="active site" description="Proton donor" evidence="2">
    <location>
        <position position="44"/>
    </location>
</feature>
<evidence type="ECO:0000313" key="4">
    <source>
        <dbReference type="Proteomes" id="UP000095401"/>
    </source>
</evidence>
<feature type="short sequence motif" description="HXTX 1" evidence="2">
    <location>
        <begin position="44"/>
        <end position="47"/>
    </location>
</feature>
<gene>
    <name evidence="3" type="ORF">BI364_13385</name>
</gene>
<dbReference type="NCBIfam" id="TIGR02258">
    <property type="entry name" value="2_5_ligase"/>
    <property type="match status" value="1"/>
</dbReference>
<dbReference type="HAMAP" id="MF_01940">
    <property type="entry name" value="RNA_CPDase"/>
    <property type="match status" value="1"/>
</dbReference>
<dbReference type="PANTHER" id="PTHR35561:SF1">
    <property type="entry name" value="RNA 2',3'-CYCLIC PHOSPHODIESTERASE"/>
    <property type="match status" value="1"/>
</dbReference>
<dbReference type="InterPro" id="IPR009097">
    <property type="entry name" value="Cyclic_Pdiesterase"/>
</dbReference>
<proteinExistence type="inferred from homology"/>
<keyword evidence="1 2" id="KW-0378">Hydrolase</keyword>
<dbReference type="EMBL" id="CP017415">
    <property type="protein sequence ID" value="AOU98822.1"/>
    <property type="molecule type" value="Genomic_DNA"/>
</dbReference>
<organism evidence="3 4">
    <name type="scientific">Acidihalobacter yilgarnensis</name>
    <dbReference type="NCBI Taxonomy" id="2819280"/>
    <lineage>
        <taxon>Bacteria</taxon>
        <taxon>Pseudomonadati</taxon>
        <taxon>Pseudomonadota</taxon>
        <taxon>Gammaproteobacteria</taxon>
        <taxon>Chromatiales</taxon>
        <taxon>Ectothiorhodospiraceae</taxon>
        <taxon>Acidihalobacter</taxon>
    </lineage>
</organism>
<dbReference type="GO" id="GO:0016874">
    <property type="term" value="F:ligase activity"/>
    <property type="evidence" value="ECO:0007669"/>
    <property type="project" value="UniProtKB-KW"/>
</dbReference>
<sequence length="187" mass="19877">MSKTDSARAFFALLPDGAARAALGAVASALPPEAGCPVMPTNLHLTLAFVGDSDAARLACLHARAATVPMSPLNIRLSRLGGFRRGRVWWLGPNRSLADLRALVSRLASALSPCGFEPERRPFRAHVTLSRGARAEPEGVHMMPIEWVASDFVLMASRQTAEGVCYEVLARYPSDVDAPLSAGLSVG</sequence>
<name>A0A1D8IQQ2_9GAMM</name>
<feature type="active site" description="Proton acceptor" evidence="2">
    <location>
        <position position="126"/>
    </location>
</feature>
<dbReference type="GO" id="GO:0004113">
    <property type="term" value="F:2',3'-cyclic-nucleotide 3'-phosphodiesterase activity"/>
    <property type="evidence" value="ECO:0007669"/>
    <property type="project" value="InterPro"/>
</dbReference>
<dbReference type="RefSeq" id="WP_070079178.1">
    <property type="nucleotide sequence ID" value="NZ_CP017415.1"/>
</dbReference>
<evidence type="ECO:0000256" key="2">
    <source>
        <dbReference type="HAMAP-Rule" id="MF_01940"/>
    </source>
</evidence>